<dbReference type="PANTHER" id="PTHR48055:SF36">
    <property type="entry name" value="PROTEIN KINASE, PLANT-TYPE, PUTATIVE-RELATED"/>
    <property type="match status" value="1"/>
</dbReference>
<dbReference type="SUPFAM" id="SSF56112">
    <property type="entry name" value="Protein kinase-like (PK-like)"/>
    <property type="match status" value="1"/>
</dbReference>
<protein>
    <submittedName>
        <fullName evidence="2">Serine-threonine/tyrosine-protein kinase, catalytic domain</fullName>
    </submittedName>
</protein>
<keyword evidence="2" id="KW-0418">Kinase</keyword>
<organism evidence="2 3">
    <name type="scientific">Dillenia turbinata</name>
    <dbReference type="NCBI Taxonomy" id="194707"/>
    <lineage>
        <taxon>Eukaryota</taxon>
        <taxon>Viridiplantae</taxon>
        <taxon>Streptophyta</taxon>
        <taxon>Embryophyta</taxon>
        <taxon>Tracheophyta</taxon>
        <taxon>Spermatophyta</taxon>
        <taxon>Magnoliopsida</taxon>
        <taxon>eudicotyledons</taxon>
        <taxon>Gunneridae</taxon>
        <taxon>Pentapetalae</taxon>
        <taxon>Dilleniales</taxon>
        <taxon>Dilleniaceae</taxon>
        <taxon>Dillenia</taxon>
    </lineage>
</organism>
<keyword evidence="2" id="KW-0808">Transferase</keyword>
<dbReference type="PROSITE" id="PS50011">
    <property type="entry name" value="PROTEIN_KINASE_DOM"/>
    <property type="match status" value="1"/>
</dbReference>
<sequence length="161" mass="17775">MIGAVSALEYLHRGYSVPEAHCDLQPSNVLLDDEVVAQVSDFGIANFMGETDFMAHHTNTLATIGYMALEYGSEGIVSIEGDVYSFGIMPMETFTRKKPTDEMFDEGLSLKQWISESLSHEVTAIIDENLVREGAKHVAAKEQCIFCVMELALQCSTDTPM</sequence>
<evidence type="ECO:0000313" key="3">
    <source>
        <dbReference type="Proteomes" id="UP001370490"/>
    </source>
</evidence>
<dbReference type="GO" id="GO:0004672">
    <property type="term" value="F:protein kinase activity"/>
    <property type="evidence" value="ECO:0007669"/>
    <property type="project" value="InterPro"/>
</dbReference>
<dbReference type="PANTHER" id="PTHR48055">
    <property type="entry name" value="LEUCINE-RICH REPEAT RECEPTOR PROTEIN KINASE EMS1"/>
    <property type="match status" value="1"/>
</dbReference>
<dbReference type="Proteomes" id="UP001370490">
    <property type="component" value="Unassembled WGS sequence"/>
</dbReference>
<dbReference type="InterPro" id="IPR001245">
    <property type="entry name" value="Ser-Thr/Tyr_kinase_cat_dom"/>
</dbReference>
<dbReference type="EMBL" id="JBAMMX010000008">
    <property type="protein sequence ID" value="KAK6934686.1"/>
    <property type="molecule type" value="Genomic_DNA"/>
</dbReference>
<dbReference type="Gene3D" id="1.10.510.10">
    <property type="entry name" value="Transferase(Phosphotransferase) domain 1"/>
    <property type="match status" value="1"/>
</dbReference>
<name>A0AAN8VRE2_9MAGN</name>
<dbReference type="GO" id="GO:0016020">
    <property type="term" value="C:membrane"/>
    <property type="evidence" value="ECO:0007669"/>
    <property type="project" value="TreeGrafter"/>
</dbReference>
<accession>A0AAN8VRE2</accession>
<comment type="caution">
    <text evidence="2">The sequence shown here is derived from an EMBL/GenBank/DDBJ whole genome shotgun (WGS) entry which is preliminary data.</text>
</comment>
<dbReference type="Pfam" id="PF07714">
    <property type="entry name" value="PK_Tyr_Ser-Thr"/>
    <property type="match status" value="1"/>
</dbReference>
<gene>
    <name evidence="2" type="ORF">RJ641_034841</name>
</gene>
<dbReference type="InterPro" id="IPR000719">
    <property type="entry name" value="Prot_kinase_dom"/>
</dbReference>
<feature type="domain" description="Protein kinase" evidence="1">
    <location>
        <begin position="1"/>
        <end position="153"/>
    </location>
</feature>
<reference evidence="2 3" key="1">
    <citation type="submission" date="2023-12" db="EMBL/GenBank/DDBJ databases">
        <title>A high-quality genome assembly for Dillenia turbinata (Dilleniales).</title>
        <authorList>
            <person name="Chanderbali A."/>
        </authorList>
    </citation>
    <scope>NUCLEOTIDE SEQUENCE [LARGE SCALE GENOMIC DNA]</scope>
    <source>
        <strain evidence="2">LSX21</strain>
        <tissue evidence="2">Leaf</tissue>
    </source>
</reference>
<dbReference type="AlphaFoldDB" id="A0AAN8VRE2"/>
<evidence type="ECO:0000259" key="1">
    <source>
        <dbReference type="PROSITE" id="PS50011"/>
    </source>
</evidence>
<proteinExistence type="predicted"/>
<dbReference type="InterPro" id="IPR051564">
    <property type="entry name" value="LRR_receptor-like_kinase"/>
</dbReference>
<dbReference type="GO" id="GO:0005524">
    <property type="term" value="F:ATP binding"/>
    <property type="evidence" value="ECO:0007669"/>
    <property type="project" value="InterPro"/>
</dbReference>
<evidence type="ECO:0000313" key="2">
    <source>
        <dbReference type="EMBL" id="KAK6934686.1"/>
    </source>
</evidence>
<dbReference type="InterPro" id="IPR011009">
    <property type="entry name" value="Kinase-like_dom_sf"/>
</dbReference>
<keyword evidence="3" id="KW-1185">Reference proteome</keyword>